<dbReference type="GO" id="GO:0005385">
    <property type="term" value="F:zinc ion transmembrane transporter activity"/>
    <property type="evidence" value="ECO:0007669"/>
    <property type="project" value="TreeGrafter"/>
</dbReference>
<keyword evidence="3 7" id="KW-0812">Transmembrane</keyword>
<accession>A0A443S577</accession>
<dbReference type="Proteomes" id="UP000288716">
    <property type="component" value="Unassembled WGS sequence"/>
</dbReference>
<organism evidence="9 10">
    <name type="scientific">Leptotrombidium deliense</name>
    <dbReference type="NCBI Taxonomy" id="299467"/>
    <lineage>
        <taxon>Eukaryota</taxon>
        <taxon>Metazoa</taxon>
        <taxon>Ecdysozoa</taxon>
        <taxon>Arthropoda</taxon>
        <taxon>Chelicerata</taxon>
        <taxon>Arachnida</taxon>
        <taxon>Acari</taxon>
        <taxon>Acariformes</taxon>
        <taxon>Trombidiformes</taxon>
        <taxon>Prostigmata</taxon>
        <taxon>Anystina</taxon>
        <taxon>Parasitengona</taxon>
        <taxon>Trombiculoidea</taxon>
        <taxon>Trombiculidae</taxon>
        <taxon>Leptotrombidium</taxon>
    </lineage>
</organism>
<keyword evidence="6 7" id="KW-0472">Membrane</keyword>
<evidence type="ECO:0000256" key="3">
    <source>
        <dbReference type="ARBA" id="ARBA00022692"/>
    </source>
</evidence>
<comment type="similarity">
    <text evidence="2">Belongs to the cation diffusion facilitator (CDF) transporter (TC 2.A.4) family. SLC30A subfamily.</text>
</comment>
<reference evidence="9 10" key="1">
    <citation type="journal article" date="2018" name="Gigascience">
        <title>Genomes of trombidid mites reveal novel predicted allergens and laterally-transferred genes associated with secondary metabolism.</title>
        <authorList>
            <person name="Dong X."/>
            <person name="Chaisiri K."/>
            <person name="Xia D."/>
            <person name="Armstrong S.D."/>
            <person name="Fang Y."/>
            <person name="Donnelly M.J."/>
            <person name="Kadowaki T."/>
            <person name="McGarry J.W."/>
            <person name="Darby A.C."/>
            <person name="Makepeace B.L."/>
        </authorList>
    </citation>
    <scope>NUCLEOTIDE SEQUENCE [LARGE SCALE GENOMIC DNA]</scope>
    <source>
        <strain evidence="9">UoL-UT</strain>
    </source>
</reference>
<name>A0A443S577_9ACAR</name>
<evidence type="ECO:0000256" key="7">
    <source>
        <dbReference type="SAM" id="Phobius"/>
    </source>
</evidence>
<gene>
    <name evidence="9" type="ORF">B4U80_09540</name>
</gene>
<sequence>MSLILLAIGIKMSNESTLKNTFGWARIEVLGAMFNMIFFAALCFSVTVEGLQSLAHSSHEKTKPTYPHLLMVGGVAGFILRILLYVMFA</sequence>
<keyword evidence="10" id="KW-1185">Reference proteome</keyword>
<dbReference type="InterPro" id="IPR027469">
    <property type="entry name" value="Cation_efflux_TMD_sf"/>
</dbReference>
<dbReference type="GO" id="GO:0016020">
    <property type="term" value="C:membrane"/>
    <property type="evidence" value="ECO:0007669"/>
    <property type="project" value="UniProtKB-SubCell"/>
</dbReference>
<evidence type="ECO:0000313" key="9">
    <source>
        <dbReference type="EMBL" id="RWS22680.1"/>
    </source>
</evidence>
<dbReference type="GO" id="GO:0010312">
    <property type="term" value="P:detoxification of zinc ion"/>
    <property type="evidence" value="ECO:0007669"/>
    <property type="project" value="TreeGrafter"/>
</dbReference>
<comment type="caution">
    <text evidence="9">The sequence shown here is derived from an EMBL/GenBank/DDBJ whole genome shotgun (WGS) entry which is preliminary data.</text>
</comment>
<proteinExistence type="inferred from homology"/>
<dbReference type="PANTHER" id="PTHR45820:SF9">
    <property type="entry name" value="FI23527P1"/>
    <property type="match status" value="1"/>
</dbReference>
<feature type="non-terminal residue" evidence="9">
    <location>
        <position position="89"/>
    </location>
</feature>
<evidence type="ECO:0000256" key="5">
    <source>
        <dbReference type="ARBA" id="ARBA00022989"/>
    </source>
</evidence>
<dbReference type="EMBL" id="NCKV01008164">
    <property type="protein sequence ID" value="RWS22680.1"/>
    <property type="molecule type" value="Genomic_DNA"/>
</dbReference>
<evidence type="ECO:0000256" key="6">
    <source>
        <dbReference type="ARBA" id="ARBA00023136"/>
    </source>
</evidence>
<dbReference type="InterPro" id="IPR058533">
    <property type="entry name" value="Cation_efflux_TM"/>
</dbReference>
<evidence type="ECO:0000256" key="1">
    <source>
        <dbReference type="ARBA" id="ARBA00004141"/>
    </source>
</evidence>
<comment type="subcellular location">
    <subcellularLocation>
        <location evidence="1">Membrane</location>
        <topology evidence="1">Multi-pass membrane protein</topology>
    </subcellularLocation>
</comment>
<dbReference type="VEuPathDB" id="VectorBase:LDEU009360"/>
<evidence type="ECO:0000259" key="8">
    <source>
        <dbReference type="Pfam" id="PF01545"/>
    </source>
</evidence>
<dbReference type="AlphaFoldDB" id="A0A443S577"/>
<evidence type="ECO:0000256" key="4">
    <source>
        <dbReference type="ARBA" id="ARBA00022833"/>
    </source>
</evidence>
<dbReference type="PANTHER" id="PTHR45820">
    <property type="entry name" value="FI23527P1"/>
    <property type="match status" value="1"/>
</dbReference>
<keyword evidence="4" id="KW-0862">Zinc</keyword>
<keyword evidence="5 7" id="KW-1133">Transmembrane helix</keyword>
<feature type="transmembrane region" description="Helical" evidence="7">
    <location>
        <begin position="69"/>
        <end position="88"/>
    </location>
</feature>
<dbReference type="Gene3D" id="1.20.1510.10">
    <property type="entry name" value="Cation efflux protein transmembrane domain"/>
    <property type="match status" value="1"/>
</dbReference>
<evidence type="ECO:0000313" key="10">
    <source>
        <dbReference type="Proteomes" id="UP000288716"/>
    </source>
</evidence>
<dbReference type="Pfam" id="PF01545">
    <property type="entry name" value="Cation_efflux"/>
    <property type="match status" value="1"/>
</dbReference>
<feature type="domain" description="Cation efflux protein transmembrane" evidence="8">
    <location>
        <begin position="2"/>
        <end position="86"/>
    </location>
</feature>
<dbReference type="OrthoDB" id="29444at2759"/>
<dbReference type="GO" id="GO:0006882">
    <property type="term" value="P:intracellular zinc ion homeostasis"/>
    <property type="evidence" value="ECO:0007669"/>
    <property type="project" value="TreeGrafter"/>
</dbReference>
<feature type="transmembrane region" description="Helical" evidence="7">
    <location>
        <begin position="29"/>
        <end position="48"/>
    </location>
</feature>
<dbReference type="SUPFAM" id="SSF161111">
    <property type="entry name" value="Cation efflux protein transmembrane domain-like"/>
    <property type="match status" value="1"/>
</dbReference>
<protein>
    <submittedName>
        <fullName evidence="9">Zinc transporter 1-like protein</fullName>
    </submittedName>
</protein>
<evidence type="ECO:0000256" key="2">
    <source>
        <dbReference type="ARBA" id="ARBA00008873"/>
    </source>
</evidence>